<dbReference type="Pfam" id="PF01124">
    <property type="entry name" value="MAPEG"/>
    <property type="match status" value="1"/>
</dbReference>
<sequence length="137" mass="14543">MDAAVLAVSPFITLLAWSVVLLAVHIGLQSIPATLELGSAWNAGPRDDGQKPSGVFAGRAERVFANFRETYPAFVGLAVALAVTGDLSGWGLAGAWLWLVCRIVYIPLYLAGIAYVRSLVWVGSLIGLLVMTAVLIF</sequence>
<keyword evidence="4 5" id="KW-0472">Membrane</keyword>
<dbReference type="AlphaFoldDB" id="A0A1C7NZC1"/>
<proteinExistence type="predicted"/>
<dbReference type="EMBL" id="LGLV01000010">
    <property type="protein sequence ID" value="OBZ94361.1"/>
    <property type="molecule type" value="Genomic_DNA"/>
</dbReference>
<feature type="transmembrane region" description="Helical" evidence="5">
    <location>
        <begin position="118"/>
        <end position="136"/>
    </location>
</feature>
<organism evidence="6 7">
    <name type="scientific">Pararhizobium polonicum</name>
    <dbReference type="NCBI Taxonomy" id="1612624"/>
    <lineage>
        <taxon>Bacteria</taxon>
        <taxon>Pseudomonadati</taxon>
        <taxon>Pseudomonadota</taxon>
        <taxon>Alphaproteobacteria</taxon>
        <taxon>Hyphomicrobiales</taxon>
        <taxon>Rhizobiaceae</taxon>
        <taxon>Rhizobium/Agrobacterium group</taxon>
        <taxon>Pararhizobium</taxon>
    </lineage>
</organism>
<gene>
    <name evidence="6" type="ORF">ADU59_16960</name>
</gene>
<dbReference type="Proteomes" id="UP000093111">
    <property type="component" value="Unassembled WGS sequence"/>
</dbReference>
<dbReference type="GO" id="GO:0016020">
    <property type="term" value="C:membrane"/>
    <property type="evidence" value="ECO:0007669"/>
    <property type="project" value="UniProtKB-SubCell"/>
</dbReference>
<dbReference type="Gene3D" id="1.20.120.550">
    <property type="entry name" value="Membrane associated eicosanoid/glutathione metabolism-like domain"/>
    <property type="match status" value="1"/>
</dbReference>
<evidence type="ECO:0000256" key="3">
    <source>
        <dbReference type="ARBA" id="ARBA00022989"/>
    </source>
</evidence>
<accession>A0A1C7NZC1</accession>
<evidence type="ECO:0000256" key="4">
    <source>
        <dbReference type="ARBA" id="ARBA00023136"/>
    </source>
</evidence>
<dbReference type="RefSeq" id="WP_068955320.1">
    <property type="nucleotide sequence ID" value="NZ_LGLV01000010.1"/>
</dbReference>
<evidence type="ECO:0000256" key="2">
    <source>
        <dbReference type="ARBA" id="ARBA00022692"/>
    </source>
</evidence>
<reference evidence="6 7" key="1">
    <citation type="journal article" date="2016" name="Syst. Appl. Microbiol.">
        <title>Pararhizobium polonicum sp. nov. isolated from tumors on stone fruit rootstocks.</title>
        <authorList>
            <person name="Pulawska J."/>
            <person name="Kuzmanovic N."/>
            <person name="Willems A."/>
            <person name="Pothier J.F."/>
        </authorList>
    </citation>
    <scope>NUCLEOTIDE SEQUENCE [LARGE SCALE GENOMIC DNA]</scope>
    <source>
        <strain evidence="6 7">F5.1</strain>
    </source>
</reference>
<dbReference type="PATRIC" id="fig|1612624.7.peg.5325"/>
<keyword evidence="2 5" id="KW-0812">Transmembrane</keyword>
<comment type="caution">
    <text evidence="6">The sequence shown here is derived from an EMBL/GenBank/DDBJ whole genome shotgun (WGS) entry which is preliminary data.</text>
</comment>
<keyword evidence="3 5" id="KW-1133">Transmembrane helix</keyword>
<evidence type="ECO:0000313" key="6">
    <source>
        <dbReference type="EMBL" id="OBZ94361.1"/>
    </source>
</evidence>
<dbReference type="OrthoDB" id="7743618at2"/>
<evidence type="ECO:0000313" key="7">
    <source>
        <dbReference type="Proteomes" id="UP000093111"/>
    </source>
</evidence>
<protein>
    <submittedName>
        <fullName evidence="6">Membrane protein</fullName>
    </submittedName>
</protein>
<keyword evidence="7" id="KW-1185">Reference proteome</keyword>
<dbReference type="PANTHER" id="PTHR35371">
    <property type="entry name" value="INNER MEMBRANE PROTEIN"/>
    <property type="match status" value="1"/>
</dbReference>
<dbReference type="STRING" id="1612624.ADU59_16960"/>
<evidence type="ECO:0000256" key="5">
    <source>
        <dbReference type="SAM" id="Phobius"/>
    </source>
</evidence>
<name>A0A1C7NZC1_9HYPH</name>
<dbReference type="InterPro" id="IPR001129">
    <property type="entry name" value="Membr-assoc_MAPEG"/>
</dbReference>
<dbReference type="PANTHER" id="PTHR35371:SF1">
    <property type="entry name" value="BLR7753 PROTEIN"/>
    <property type="match status" value="1"/>
</dbReference>
<evidence type="ECO:0000256" key="1">
    <source>
        <dbReference type="ARBA" id="ARBA00004370"/>
    </source>
</evidence>
<dbReference type="SUPFAM" id="SSF161084">
    <property type="entry name" value="MAPEG domain-like"/>
    <property type="match status" value="1"/>
</dbReference>
<dbReference type="InterPro" id="IPR023352">
    <property type="entry name" value="MAPEG-like_dom_sf"/>
</dbReference>
<comment type="subcellular location">
    <subcellularLocation>
        <location evidence="1">Membrane</location>
    </subcellularLocation>
</comment>